<protein>
    <submittedName>
        <fullName evidence="1">Uncharacterized protein</fullName>
    </submittedName>
</protein>
<accession>A0A1F5T2X1</accession>
<dbReference type="AlphaFoldDB" id="A0A1F5T2X1"/>
<sequence>MSQPEPVNYRQIYHQILNHLSIDERVAMALGAVGDLLQAFCFDQNEQVIIAVISNQTFGLEQARLIAEHHHNGASLDHLTKTPNFISDSAVRSHLLKNRASTALVLKRIFLILDLFHLHNVASGQEATEQAKMQARDALRKKFDQSTPEQRVHFIINTEGRCLRFFYKMKMGPETADLLGKHEYTKFILVRNLLVFPGLPPQVLRGMSKSPVIWRNNEYRRRILGHTNCPMDVKQKR</sequence>
<dbReference type="EMBL" id="MFGJ01000001">
    <property type="protein sequence ID" value="OGF33317.1"/>
    <property type="molecule type" value="Genomic_DNA"/>
</dbReference>
<dbReference type="Proteomes" id="UP000179001">
    <property type="component" value="Unassembled WGS sequence"/>
</dbReference>
<gene>
    <name evidence="1" type="ORF">A2478_01265</name>
</gene>
<comment type="caution">
    <text evidence="1">The sequence shown here is derived from an EMBL/GenBank/DDBJ whole genome shotgun (WGS) entry which is preliminary data.</text>
</comment>
<name>A0A1F5T2X1_9BACT</name>
<evidence type="ECO:0000313" key="2">
    <source>
        <dbReference type="Proteomes" id="UP000179001"/>
    </source>
</evidence>
<evidence type="ECO:0000313" key="1">
    <source>
        <dbReference type="EMBL" id="OGF33317.1"/>
    </source>
</evidence>
<proteinExistence type="predicted"/>
<organism evidence="1 2">
    <name type="scientific">Candidatus Falkowbacteria bacterium RIFOXYC2_FULL_36_12</name>
    <dbReference type="NCBI Taxonomy" id="1798002"/>
    <lineage>
        <taxon>Bacteria</taxon>
        <taxon>Candidatus Falkowiibacteriota</taxon>
    </lineage>
</organism>
<reference evidence="1 2" key="1">
    <citation type="journal article" date="2016" name="Nat. Commun.">
        <title>Thousands of microbial genomes shed light on interconnected biogeochemical processes in an aquifer system.</title>
        <authorList>
            <person name="Anantharaman K."/>
            <person name="Brown C.T."/>
            <person name="Hug L.A."/>
            <person name="Sharon I."/>
            <person name="Castelle C.J."/>
            <person name="Probst A.J."/>
            <person name="Thomas B.C."/>
            <person name="Singh A."/>
            <person name="Wilkins M.J."/>
            <person name="Karaoz U."/>
            <person name="Brodie E.L."/>
            <person name="Williams K.H."/>
            <person name="Hubbard S.S."/>
            <person name="Banfield J.F."/>
        </authorList>
    </citation>
    <scope>NUCLEOTIDE SEQUENCE [LARGE SCALE GENOMIC DNA]</scope>
</reference>
<dbReference type="STRING" id="1798002.A2478_01265"/>